<reference evidence="2 3" key="1">
    <citation type="submission" date="2016-02" db="EMBL/GenBank/DDBJ databases">
        <title>Draft genome sequence of the strain BR 10247T Bradyrhizobium neotropicale isolated from nodules of Centrolobium paraense.</title>
        <authorList>
            <person name="Simoes-Araujo J.L."/>
            <person name="Barauna A.C."/>
            <person name="Silva K."/>
            <person name="Zilli J.E."/>
        </authorList>
    </citation>
    <scope>NUCLEOTIDE SEQUENCE [LARGE SCALE GENOMIC DNA]</scope>
    <source>
        <strain evidence="2 3">BR 10247</strain>
    </source>
</reference>
<proteinExistence type="predicted"/>
<evidence type="ECO:0000313" key="3">
    <source>
        <dbReference type="Proteomes" id="UP000077173"/>
    </source>
</evidence>
<name>A0A176Z0Y0_9BRAD</name>
<organism evidence="2 3">
    <name type="scientific">Bradyrhizobium neotropicale</name>
    <dbReference type="NCBI Taxonomy" id="1497615"/>
    <lineage>
        <taxon>Bacteria</taxon>
        <taxon>Pseudomonadati</taxon>
        <taxon>Pseudomonadota</taxon>
        <taxon>Alphaproteobacteria</taxon>
        <taxon>Hyphomicrobiales</taxon>
        <taxon>Nitrobacteraceae</taxon>
        <taxon>Bradyrhizobium</taxon>
    </lineage>
</organism>
<dbReference type="EMBL" id="LSEF01000073">
    <property type="protein sequence ID" value="OAF13929.1"/>
    <property type="molecule type" value="Genomic_DNA"/>
</dbReference>
<gene>
    <name evidence="2" type="ORF">AXW67_18280</name>
</gene>
<sequence length="107" mass="12154">MTAKPNPKRSSKTLADSLPALLDYQRDMHAAHRKMTRSVRQCLRQMEEQMAELRHGLDQHLAAQRDEAERAIVASQRHTPGVGQPHPKSADDRHIPSAQETPKLEIF</sequence>
<evidence type="ECO:0000256" key="1">
    <source>
        <dbReference type="SAM" id="MobiDB-lite"/>
    </source>
</evidence>
<feature type="region of interest" description="Disordered" evidence="1">
    <location>
        <begin position="73"/>
        <end position="107"/>
    </location>
</feature>
<dbReference type="RefSeq" id="WP_063679925.1">
    <property type="nucleotide sequence ID" value="NZ_LSEF01000073.1"/>
</dbReference>
<comment type="caution">
    <text evidence="2">The sequence shown here is derived from an EMBL/GenBank/DDBJ whole genome shotgun (WGS) entry which is preliminary data.</text>
</comment>
<protein>
    <submittedName>
        <fullName evidence="2">Uncharacterized protein</fullName>
    </submittedName>
</protein>
<keyword evidence="3" id="KW-1185">Reference proteome</keyword>
<evidence type="ECO:0000313" key="2">
    <source>
        <dbReference type="EMBL" id="OAF13929.1"/>
    </source>
</evidence>
<dbReference type="Proteomes" id="UP000077173">
    <property type="component" value="Unassembled WGS sequence"/>
</dbReference>
<dbReference type="GeneID" id="32581693"/>
<accession>A0A176Z0Y0</accession>
<dbReference type="AlphaFoldDB" id="A0A176Z0Y0"/>